<accession>A0ABW3CRK1</accession>
<dbReference type="EMBL" id="JBHTIR010003984">
    <property type="protein sequence ID" value="MFD0856156.1"/>
    <property type="molecule type" value="Genomic_DNA"/>
</dbReference>
<sequence>MAIGVSSPSCGNPVPGRREGFVRVSPIGRPDADIRRDQDNRTTPPGIPRERQGIRKILGGSYPQAWDGADPVGGGCQDGGMLAEDVLAGLDPEQRAVAEAVQGPVCVLAG</sequence>
<protein>
    <submittedName>
        <fullName evidence="2">Uncharacterized protein</fullName>
    </submittedName>
</protein>
<feature type="non-terminal residue" evidence="2">
    <location>
        <position position="110"/>
    </location>
</feature>
<dbReference type="Proteomes" id="UP001597083">
    <property type="component" value="Unassembled WGS sequence"/>
</dbReference>
<evidence type="ECO:0000256" key="1">
    <source>
        <dbReference type="SAM" id="MobiDB-lite"/>
    </source>
</evidence>
<evidence type="ECO:0000313" key="2">
    <source>
        <dbReference type="EMBL" id="MFD0856156.1"/>
    </source>
</evidence>
<evidence type="ECO:0000313" key="3">
    <source>
        <dbReference type="Proteomes" id="UP001597083"/>
    </source>
</evidence>
<comment type="caution">
    <text evidence="2">The sequence shown here is derived from an EMBL/GenBank/DDBJ whole genome shotgun (WGS) entry which is preliminary data.</text>
</comment>
<reference evidence="3" key="1">
    <citation type="journal article" date="2019" name="Int. J. Syst. Evol. Microbiol.">
        <title>The Global Catalogue of Microorganisms (GCM) 10K type strain sequencing project: providing services to taxonomists for standard genome sequencing and annotation.</title>
        <authorList>
            <consortium name="The Broad Institute Genomics Platform"/>
            <consortium name="The Broad Institute Genome Sequencing Center for Infectious Disease"/>
            <person name="Wu L."/>
            <person name="Ma J."/>
        </authorList>
    </citation>
    <scope>NUCLEOTIDE SEQUENCE [LARGE SCALE GENOMIC DNA]</scope>
    <source>
        <strain evidence="3">JCM 31696</strain>
    </source>
</reference>
<gene>
    <name evidence="2" type="ORF">ACFQ07_28210</name>
</gene>
<feature type="region of interest" description="Disordered" evidence="1">
    <location>
        <begin position="1"/>
        <end position="51"/>
    </location>
</feature>
<feature type="compositionally biased region" description="Basic and acidic residues" evidence="1">
    <location>
        <begin position="30"/>
        <end position="40"/>
    </location>
</feature>
<keyword evidence="3" id="KW-1185">Reference proteome</keyword>
<organism evidence="2 3">
    <name type="scientific">Actinomadura adrarensis</name>
    <dbReference type="NCBI Taxonomy" id="1819600"/>
    <lineage>
        <taxon>Bacteria</taxon>
        <taxon>Bacillati</taxon>
        <taxon>Actinomycetota</taxon>
        <taxon>Actinomycetes</taxon>
        <taxon>Streptosporangiales</taxon>
        <taxon>Thermomonosporaceae</taxon>
        <taxon>Actinomadura</taxon>
    </lineage>
</organism>
<name>A0ABW3CRK1_9ACTN</name>
<feature type="compositionally biased region" description="Polar residues" evidence="1">
    <location>
        <begin position="1"/>
        <end position="10"/>
    </location>
</feature>
<proteinExistence type="predicted"/>